<sequence length="119" mass="13864">MDSKDIQPQPRYKRFTIRFLDRSIRFLSASIFAFIIFYILSSSQDFLDSSLFIILNVLMSLCVLLIIFTFAAIAVRIFFMLRYKEINIIKFLTDIFLLFLSIILAVLFSFLVVVAKGNV</sequence>
<reference evidence="2" key="1">
    <citation type="submission" date="2012-01" db="EMBL/GenBank/DDBJ databases">
        <title>The Genome Sequence of Treponema denticola H-22.</title>
        <authorList>
            <consortium name="The Broad Institute Genome Sequencing Platform"/>
            <person name="Earl A."/>
            <person name="Ward D."/>
            <person name="Feldgarden M."/>
            <person name="Gevers D."/>
            <person name="Blanton J.M."/>
            <person name="Fenno C.J."/>
            <person name="Baranova O.V."/>
            <person name="Mathney J."/>
            <person name="Dewhirst F.E."/>
            <person name="Izard J."/>
            <person name="Young S.K."/>
            <person name="Zeng Q."/>
            <person name="Gargeya S."/>
            <person name="Fitzgerald M."/>
            <person name="Haas B."/>
            <person name="Abouelleil A."/>
            <person name="Alvarado L."/>
            <person name="Arachchi H.M."/>
            <person name="Berlin A."/>
            <person name="Chapman S.B."/>
            <person name="Gearin G."/>
            <person name="Goldberg J."/>
            <person name="Griggs A."/>
            <person name="Gujja S."/>
            <person name="Hansen M."/>
            <person name="Heiman D."/>
            <person name="Howarth C."/>
            <person name="Larimer J."/>
            <person name="Lui A."/>
            <person name="MacDonald P.J.P."/>
            <person name="McCowen C."/>
            <person name="Montmayeur A."/>
            <person name="Murphy C."/>
            <person name="Neiman D."/>
            <person name="Pearson M."/>
            <person name="Priest M."/>
            <person name="Roberts A."/>
            <person name="Saif S."/>
            <person name="Shea T."/>
            <person name="Sisk P."/>
            <person name="Stolte C."/>
            <person name="Sykes S."/>
            <person name="Wortman J."/>
            <person name="Nusbaum C."/>
            <person name="Birren B."/>
        </authorList>
    </citation>
    <scope>NUCLEOTIDE SEQUENCE [LARGE SCALE GENOMIC DNA]</scope>
    <source>
        <strain evidence="2">H-22</strain>
    </source>
</reference>
<evidence type="ECO:0000313" key="2">
    <source>
        <dbReference type="EMBL" id="EMB36257.1"/>
    </source>
</evidence>
<feature type="transmembrane region" description="Helical" evidence="1">
    <location>
        <begin position="52"/>
        <end position="79"/>
    </location>
</feature>
<proteinExistence type="predicted"/>
<accession>A0A0E2E9Y2</accession>
<protein>
    <submittedName>
        <fullName evidence="2">Uncharacterized protein</fullName>
    </submittedName>
</protein>
<dbReference type="HOGENOM" id="CLU_2095814_0_0_12"/>
<keyword evidence="1" id="KW-0472">Membrane</keyword>
<comment type="caution">
    <text evidence="2">The sequence shown here is derived from an EMBL/GenBank/DDBJ whole genome shotgun (WGS) entry which is preliminary data.</text>
</comment>
<keyword evidence="1" id="KW-0812">Transmembrane</keyword>
<organism evidence="2">
    <name type="scientific">Treponema denticola H-22</name>
    <dbReference type="NCBI Taxonomy" id="999432"/>
    <lineage>
        <taxon>Bacteria</taxon>
        <taxon>Pseudomonadati</taxon>
        <taxon>Spirochaetota</taxon>
        <taxon>Spirochaetia</taxon>
        <taxon>Spirochaetales</taxon>
        <taxon>Treponemataceae</taxon>
        <taxon>Treponema</taxon>
    </lineage>
</organism>
<name>A0A0E2E9Y2_TREDN</name>
<evidence type="ECO:0000256" key="1">
    <source>
        <dbReference type="SAM" id="Phobius"/>
    </source>
</evidence>
<keyword evidence="1" id="KW-1133">Transmembrane helix</keyword>
<dbReference type="Proteomes" id="UP000011705">
    <property type="component" value="Chromosome"/>
</dbReference>
<gene>
    <name evidence="2" type="ORF">HMPREF9726_00449</name>
</gene>
<dbReference type="PATRIC" id="fig|999432.5.peg.465"/>
<dbReference type="AlphaFoldDB" id="A0A0E2E9Y2"/>
<feature type="transmembrane region" description="Helical" evidence="1">
    <location>
        <begin position="91"/>
        <end position="115"/>
    </location>
</feature>
<feature type="transmembrane region" description="Helical" evidence="1">
    <location>
        <begin position="23"/>
        <end position="40"/>
    </location>
</feature>
<dbReference type="RefSeq" id="WP_002683094.1">
    <property type="nucleotide sequence ID" value="NZ_CM001795.1"/>
</dbReference>
<dbReference type="EMBL" id="AGDV01000001">
    <property type="protein sequence ID" value="EMB36257.1"/>
    <property type="molecule type" value="Genomic_DNA"/>
</dbReference>